<dbReference type="Proteomes" id="UP001346149">
    <property type="component" value="Unassembled WGS sequence"/>
</dbReference>
<evidence type="ECO:0000256" key="2">
    <source>
        <dbReference type="ARBA" id="ARBA00007635"/>
    </source>
</evidence>
<feature type="transmembrane region" description="Helical" evidence="6">
    <location>
        <begin position="87"/>
        <end position="107"/>
    </location>
</feature>
<evidence type="ECO:0000256" key="1">
    <source>
        <dbReference type="ARBA" id="ARBA00004141"/>
    </source>
</evidence>
<dbReference type="GO" id="GO:0016020">
    <property type="term" value="C:membrane"/>
    <property type="evidence" value="ECO:0007669"/>
    <property type="project" value="UniProtKB-SubCell"/>
</dbReference>
<feature type="transmembrane region" description="Helical" evidence="6">
    <location>
        <begin position="150"/>
        <end position="171"/>
    </location>
</feature>
<evidence type="ECO:0000313" key="9">
    <source>
        <dbReference type="Proteomes" id="UP001346149"/>
    </source>
</evidence>
<dbReference type="EMBL" id="JAXQNO010000012">
    <property type="protein sequence ID" value="KAK4787594.1"/>
    <property type="molecule type" value="Genomic_DNA"/>
</dbReference>
<keyword evidence="9" id="KW-1185">Reference proteome</keyword>
<dbReference type="AlphaFoldDB" id="A0AAN7R0R8"/>
<dbReference type="Pfam" id="PF00892">
    <property type="entry name" value="EamA"/>
    <property type="match status" value="2"/>
</dbReference>
<feature type="domain" description="EamA" evidence="7">
    <location>
        <begin position="192"/>
        <end position="331"/>
    </location>
</feature>
<keyword evidence="3 6" id="KW-0812">Transmembrane</keyword>
<name>A0AAN7R0R8_TRANT</name>
<dbReference type="GO" id="GO:0022857">
    <property type="term" value="F:transmembrane transporter activity"/>
    <property type="evidence" value="ECO:0007669"/>
    <property type="project" value="InterPro"/>
</dbReference>
<feature type="transmembrane region" description="Helical" evidence="6">
    <location>
        <begin position="222"/>
        <end position="242"/>
    </location>
</feature>
<dbReference type="InterPro" id="IPR037185">
    <property type="entry name" value="EmrE-like"/>
</dbReference>
<feature type="transmembrane region" description="Helical" evidence="6">
    <location>
        <begin position="287"/>
        <end position="306"/>
    </location>
</feature>
<proteinExistence type="inferred from homology"/>
<evidence type="ECO:0000256" key="4">
    <source>
        <dbReference type="ARBA" id="ARBA00022989"/>
    </source>
</evidence>
<feature type="transmembrane region" description="Helical" evidence="6">
    <location>
        <begin position="191"/>
        <end position="210"/>
    </location>
</feature>
<evidence type="ECO:0000313" key="8">
    <source>
        <dbReference type="EMBL" id="KAK4787594.1"/>
    </source>
</evidence>
<feature type="transmembrane region" description="Helical" evidence="6">
    <location>
        <begin position="119"/>
        <end position="138"/>
    </location>
</feature>
<feature type="domain" description="EamA" evidence="7">
    <location>
        <begin position="28"/>
        <end position="166"/>
    </location>
</feature>
<gene>
    <name evidence="8" type="ORF">SAY86_011427</name>
</gene>
<evidence type="ECO:0000259" key="7">
    <source>
        <dbReference type="Pfam" id="PF00892"/>
    </source>
</evidence>
<sequence>MAGLYGADERLMMARKEMVEEAVIVGGLMAAQVAYAGNTVMMGYVLALGVDPLSVIVFSSLSTFFFLAPLALCFERSLWPRKLSLKLNIQLILISFGGVTLFQGLFLKGIKLTSPAVATAMPNLAPGLIFIIAWIVGLERVNVGLLYSKVKIMGTVLCVAGAITVSLMHSAAGKGPDLSVALDTIFDKQKIIGSSYLLGAVFTLSSVVVLQAATLGDFPAPISLSAITSLIGVFTTLSAQLFGGHMLEISWPLVSFEIVIGVSFLGGVIGGACVSFSAWAIKKRGPVVVSMFNPIGTVCSVVLSFVTMGETISLGSGAGMILMFTGLYLVLWAKWKEGHPNKDGLQSESDAERPLLS</sequence>
<evidence type="ECO:0000256" key="6">
    <source>
        <dbReference type="RuleBase" id="RU363077"/>
    </source>
</evidence>
<keyword evidence="5 6" id="KW-0472">Membrane</keyword>
<organism evidence="8 9">
    <name type="scientific">Trapa natans</name>
    <name type="common">Water chestnut</name>
    <dbReference type="NCBI Taxonomy" id="22666"/>
    <lineage>
        <taxon>Eukaryota</taxon>
        <taxon>Viridiplantae</taxon>
        <taxon>Streptophyta</taxon>
        <taxon>Embryophyta</taxon>
        <taxon>Tracheophyta</taxon>
        <taxon>Spermatophyta</taxon>
        <taxon>Magnoliopsida</taxon>
        <taxon>eudicotyledons</taxon>
        <taxon>Gunneridae</taxon>
        <taxon>Pentapetalae</taxon>
        <taxon>rosids</taxon>
        <taxon>malvids</taxon>
        <taxon>Myrtales</taxon>
        <taxon>Lythraceae</taxon>
        <taxon>Trapa</taxon>
    </lineage>
</organism>
<feature type="transmembrane region" description="Helical" evidence="6">
    <location>
        <begin position="53"/>
        <end position="75"/>
    </location>
</feature>
<dbReference type="InterPro" id="IPR000620">
    <property type="entry name" value="EamA_dom"/>
</dbReference>
<keyword evidence="4 6" id="KW-1133">Transmembrane helix</keyword>
<evidence type="ECO:0000256" key="3">
    <source>
        <dbReference type="ARBA" id="ARBA00022692"/>
    </source>
</evidence>
<protein>
    <recommendedName>
        <fullName evidence="6">WAT1-related protein</fullName>
    </recommendedName>
</protein>
<accession>A0AAN7R0R8</accession>
<feature type="transmembrane region" description="Helical" evidence="6">
    <location>
        <begin position="22"/>
        <end position="47"/>
    </location>
</feature>
<evidence type="ECO:0000256" key="5">
    <source>
        <dbReference type="ARBA" id="ARBA00023136"/>
    </source>
</evidence>
<feature type="transmembrane region" description="Helical" evidence="6">
    <location>
        <begin position="254"/>
        <end position="280"/>
    </location>
</feature>
<reference evidence="8 9" key="1">
    <citation type="journal article" date="2023" name="Hortic Res">
        <title>Pangenome of water caltrop reveals structural variations and asymmetric subgenome divergence after allopolyploidization.</title>
        <authorList>
            <person name="Zhang X."/>
            <person name="Chen Y."/>
            <person name="Wang L."/>
            <person name="Yuan Y."/>
            <person name="Fang M."/>
            <person name="Shi L."/>
            <person name="Lu R."/>
            <person name="Comes H.P."/>
            <person name="Ma Y."/>
            <person name="Chen Y."/>
            <person name="Huang G."/>
            <person name="Zhou Y."/>
            <person name="Zheng Z."/>
            <person name="Qiu Y."/>
        </authorList>
    </citation>
    <scope>NUCLEOTIDE SEQUENCE [LARGE SCALE GENOMIC DNA]</scope>
    <source>
        <strain evidence="8">F231</strain>
    </source>
</reference>
<comment type="similarity">
    <text evidence="2 6">Belongs to the drug/metabolite transporter (DMT) superfamily. Plant drug/metabolite exporter (P-DME) (TC 2.A.7.4) family.</text>
</comment>
<feature type="transmembrane region" description="Helical" evidence="6">
    <location>
        <begin position="312"/>
        <end position="333"/>
    </location>
</feature>
<dbReference type="PANTHER" id="PTHR31218">
    <property type="entry name" value="WAT1-RELATED PROTEIN"/>
    <property type="match status" value="1"/>
</dbReference>
<dbReference type="SUPFAM" id="SSF103481">
    <property type="entry name" value="Multidrug resistance efflux transporter EmrE"/>
    <property type="match status" value="2"/>
</dbReference>
<dbReference type="InterPro" id="IPR030184">
    <property type="entry name" value="WAT1-related"/>
</dbReference>
<comment type="subcellular location">
    <subcellularLocation>
        <location evidence="1 6">Membrane</location>
        <topology evidence="1 6">Multi-pass membrane protein</topology>
    </subcellularLocation>
</comment>
<comment type="caution">
    <text evidence="8">The sequence shown here is derived from an EMBL/GenBank/DDBJ whole genome shotgun (WGS) entry which is preliminary data.</text>
</comment>